<reference evidence="5 6" key="1">
    <citation type="submission" date="2014-01" db="EMBL/GenBank/DDBJ databases">
        <authorList>
            <person name="Zuccon D."/>
        </authorList>
    </citation>
    <scope>NUCLEOTIDE SEQUENCE [LARGE SCALE GENOMIC DNA]</scope>
    <source>
        <strain evidence="5 6">Y31</strain>
    </source>
</reference>
<dbReference type="Pfam" id="PF00561">
    <property type="entry name" value="Abhydrolase_1"/>
    <property type="match status" value="1"/>
</dbReference>
<dbReference type="PANTHER" id="PTHR42916">
    <property type="entry name" value="2-SUCCINYL-5-ENOLPYRUVYL-6-HYDROXY-3-CYCLOHEXENE-1-CARBOXYLATE SYNTHASE"/>
    <property type="match status" value="1"/>
</dbReference>
<dbReference type="RefSeq" id="WP_064318592.1">
    <property type="nucleotide sequence ID" value="NZ_JACI01000002.1"/>
</dbReference>
<dbReference type="AlphaFoldDB" id="A0A179CVZ3"/>
<dbReference type="UniPathway" id="UPA00079"/>
<organism evidence="5 6">
    <name type="scientific">Bibersteinia trehalosi Y31</name>
    <dbReference type="NCBI Taxonomy" id="1261658"/>
    <lineage>
        <taxon>Bacteria</taxon>
        <taxon>Pseudomonadati</taxon>
        <taxon>Pseudomonadota</taxon>
        <taxon>Gammaproteobacteria</taxon>
        <taxon>Pasteurellales</taxon>
        <taxon>Pasteurellaceae</taxon>
        <taxon>Bibersteinia</taxon>
    </lineage>
</organism>
<proteinExistence type="inferred from homology"/>
<dbReference type="PANTHER" id="PTHR42916:SF1">
    <property type="entry name" value="PROTEIN PHYLLO, CHLOROPLASTIC"/>
    <property type="match status" value="1"/>
</dbReference>
<comment type="similarity">
    <text evidence="3">Belongs to the AB hydrolase superfamily. MenH family.</text>
</comment>
<dbReference type="HAMAP" id="MF_01660">
    <property type="entry name" value="MenH"/>
    <property type="match status" value="1"/>
</dbReference>
<protein>
    <recommendedName>
        <fullName evidence="3">Putative 2-succinyl-6-hydroxy-2,4-cyclohexadiene-1-carboxylate synthase</fullName>
        <shortName evidence="3">SHCHC synthase</shortName>
        <ecNumber evidence="3">4.2.99.20</ecNumber>
    </recommendedName>
</protein>
<dbReference type="SUPFAM" id="SSF53474">
    <property type="entry name" value="alpha/beta-Hydrolases"/>
    <property type="match status" value="1"/>
</dbReference>
<accession>A0A179CVZ3</accession>
<comment type="caution">
    <text evidence="5">The sequence shown here is derived from an EMBL/GenBank/DDBJ whole genome shotgun (WGS) entry which is preliminary data.</text>
</comment>
<sequence>MLAYQWLAAHGTPVVFLHGLLGSREDWAEVFSVLQNISGIRPLAIDLPFHHHSANIACRSFAEVRQQLHQTLQYCLGNQPFYLVGYSLGGRLALDYLCHMHNPHLQGALLEGANVGLASQQARQRRWQNDNDWAKRFQYEPIEQVLKDWYQQAVFADLDARKRAEFLQKRQKNDGKLIAQMLRATSLAKQPLLLPPAQVKYCFVIGEKDQKFRQMATQYQLHYQLIEQAGHNTHQANPHAFAQMLIQFVQTP</sequence>
<dbReference type="InterPro" id="IPR029058">
    <property type="entry name" value="AB_hydrolase_fold"/>
</dbReference>
<comment type="function">
    <text evidence="3">Catalyzes a proton abstraction reaction that results in 2,5-elimination of pyruvate from 2-succinyl-5-enolpyruvyl-6-hydroxy-3-cyclohexene-1-carboxylate (SEPHCHC) and the formation of 2-succinyl-6-hydroxy-2,4-cyclohexadiene-1-carboxylate (SHCHC).</text>
</comment>
<dbReference type="InterPro" id="IPR000073">
    <property type="entry name" value="AB_hydrolase_1"/>
</dbReference>
<dbReference type="Proteomes" id="UP000078358">
    <property type="component" value="Unassembled WGS sequence"/>
</dbReference>
<dbReference type="PATRIC" id="fig|1261658.3.peg.1330"/>
<gene>
    <name evidence="3" type="primary">menH</name>
    <name evidence="5" type="ORF">F480_06685</name>
</gene>
<evidence type="ECO:0000313" key="5">
    <source>
        <dbReference type="EMBL" id="OAQ14076.1"/>
    </source>
</evidence>
<dbReference type="Gene3D" id="3.40.50.1820">
    <property type="entry name" value="alpha/beta hydrolase"/>
    <property type="match status" value="1"/>
</dbReference>
<feature type="domain" description="AB hydrolase-1" evidence="4">
    <location>
        <begin position="13"/>
        <end position="234"/>
    </location>
</feature>
<dbReference type="EMBL" id="JACI01000002">
    <property type="protein sequence ID" value="OAQ14076.1"/>
    <property type="molecule type" value="Genomic_DNA"/>
</dbReference>
<dbReference type="InterPro" id="IPR022485">
    <property type="entry name" value="SHCHC_synthase_MenH"/>
</dbReference>
<dbReference type="GO" id="GO:0070205">
    <property type="term" value="F:2-succinyl-6-hydroxy-2,4-cyclohexadiene-1-carboxylate synthase activity"/>
    <property type="evidence" value="ECO:0007669"/>
    <property type="project" value="UniProtKB-UniRule"/>
</dbReference>
<comment type="pathway">
    <text evidence="3">Quinol/quinone metabolism; 1,4-dihydroxy-2-naphthoate biosynthesis; 1,4-dihydroxy-2-naphthoate from chorismate: step 3/7.</text>
</comment>
<dbReference type="NCBIfam" id="NF008340">
    <property type="entry name" value="PRK11126.1"/>
    <property type="match status" value="1"/>
</dbReference>
<evidence type="ECO:0000256" key="2">
    <source>
        <dbReference type="ARBA" id="ARBA00023239"/>
    </source>
</evidence>
<evidence type="ECO:0000256" key="3">
    <source>
        <dbReference type="HAMAP-Rule" id="MF_01660"/>
    </source>
</evidence>
<comment type="subunit">
    <text evidence="3">Monomer.</text>
</comment>
<dbReference type="GO" id="GO:0009234">
    <property type="term" value="P:menaquinone biosynthetic process"/>
    <property type="evidence" value="ECO:0007669"/>
    <property type="project" value="UniProtKB-UniRule"/>
</dbReference>
<keyword evidence="1 3" id="KW-0474">Menaquinone biosynthesis</keyword>
<comment type="pathway">
    <text evidence="3">Quinol/quinone metabolism; menaquinone biosynthesis.</text>
</comment>
<dbReference type="NCBIfam" id="TIGR03695">
    <property type="entry name" value="menH_SHCHC"/>
    <property type="match status" value="1"/>
</dbReference>
<name>A0A179CVZ3_BIBTR</name>
<comment type="catalytic activity">
    <reaction evidence="3">
        <text>5-enolpyruvoyl-6-hydroxy-2-succinyl-cyclohex-3-ene-1-carboxylate = (1R,6R)-6-hydroxy-2-succinyl-cyclohexa-2,4-diene-1-carboxylate + pyruvate</text>
        <dbReference type="Rhea" id="RHEA:25597"/>
        <dbReference type="ChEBI" id="CHEBI:15361"/>
        <dbReference type="ChEBI" id="CHEBI:58689"/>
        <dbReference type="ChEBI" id="CHEBI:58818"/>
        <dbReference type="EC" id="4.2.99.20"/>
    </reaction>
</comment>
<dbReference type="EC" id="4.2.99.20" evidence="3"/>
<keyword evidence="2 3" id="KW-0456">Lyase</keyword>
<evidence type="ECO:0000313" key="6">
    <source>
        <dbReference type="Proteomes" id="UP000078358"/>
    </source>
</evidence>
<evidence type="ECO:0000259" key="4">
    <source>
        <dbReference type="Pfam" id="PF00561"/>
    </source>
</evidence>
<evidence type="ECO:0000256" key="1">
    <source>
        <dbReference type="ARBA" id="ARBA00022428"/>
    </source>
</evidence>
<dbReference type="UniPathway" id="UPA01057">
    <property type="reaction ID" value="UER00900"/>
</dbReference>